<dbReference type="PANTHER" id="PTHR47330">
    <property type="entry name" value="POLY(U)-BINDING-SPLICING FACTOR PUF60-B-RELATED"/>
    <property type="match status" value="1"/>
</dbReference>
<accession>A0A183V5P3</accession>
<dbReference type="WBParaSite" id="TCNE_0001606401-mRNA-1">
    <property type="protein sequence ID" value="TCNE_0001606401-mRNA-1"/>
    <property type="gene ID" value="TCNE_0001606401"/>
</dbReference>
<organism evidence="11 12">
    <name type="scientific">Toxocara canis</name>
    <name type="common">Canine roundworm</name>
    <dbReference type="NCBI Taxonomy" id="6265"/>
    <lineage>
        <taxon>Eukaryota</taxon>
        <taxon>Metazoa</taxon>
        <taxon>Ecdysozoa</taxon>
        <taxon>Nematoda</taxon>
        <taxon>Chromadorea</taxon>
        <taxon>Rhabditida</taxon>
        <taxon>Spirurina</taxon>
        <taxon>Ascaridomorpha</taxon>
        <taxon>Ascaridoidea</taxon>
        <taxon>Toxocaridae</taxon>
        <taxon>Toxocara</taxon>
    </lineage>
</organism>
<dbReference type="InterPro" id="IPR034209">
    <property type="entry name" value="PUF60_RRM1"/>
</dbReference>
<evidence type="ECO:0000313" key="12">
    <source>
        <dbReference type="WBParaSite" id="TCNE_0001606401-mRNA-1"/>
    </source>
</evidence>
<feature type="region of interest" description="Disordered" evidence="8">
    <location>
        <begin position="717"/>
        <end position="769"/>
    </location>
</feature>
<evidence type="ECO:0000256" key="6">
    <source>
        <dbReference type="ARBA" id="ARBA00023242"/>
    </source>
</evidence>
<dbReference type="SUPFAM" id="SSF54928">
    <property type="entry name" value="RNA-binding domain, RBD"/>
    <property type="match status" value="3"/>
</dbReference>
<dbReference type="InterPro" id="IPR012677">
    <property type="entry name" value="Nucleotide-bd_a/b_plait_sf"/>
</dbReference>
<feature type="compositionally biased region" description="Basic residues" evidence="8">
    <location>
        <begin position="748"/>
        <end position="758"/>
    </location>
</feature>
<dbReference type="InterPro" id="IPR035979">
    <property type="entry name" value="RBD_domain_sf"/>
</dbReference>
<evidence type="ECO:0000313" key="11">
    <source>
        <dbReference type="Proteomes" id="UP000050794"/>
    </source>
</evidence>
<evidence type="ECO:0000259" key="9">
    <source>
        <dbReference type="PROSITE" id="PS50102"/>
    </source>
</evidence>
<dbReference type="CDD" id="cd12371">
    <property type="entry name" value="RRM2_PUF60"/>
    <property type="match status" value="1"/>
</dbReference>
<dbReference type="InterPro" id="IPR003954">
    <property type="entry name" value="RRM_euk-type"/>
</dbReference>
<dbReference type="InterPro" id="IPR051974">
    <property type="entry name" value="PUF60_regulator"/>
</dbReference>
<keyword evidence="5" id="KW-0508">mRNA splicing</keyword>
<feature type="compositionally biased region" description="Low complexity" evidence="8">
    <location>
        <begin position="15"/>
        <end position="30"/>
    </location>
</feature>
<keyword evidence="4 7" id="KW-0694">RNA-binding</keyword>
<dbReference type="PANTHER" id="PTHR47330:SF1">
    <property type="entry name" value="POLY(U)-BINDING-SPLICING FACTOR PUF60"/>
    <property type="match status" value="1"/>
</dbReference>
<dbReference type="InterPro" id="IPR034211">
    <property type="entry name" value="PUF60_RRM2"/>
</dbReference>
<dbReference type="GO" id="GO:0000380">
    <property type="term" value="P:alternative mRNA splicing, via spliceosome"/>
    <property type="evidence" value="ECO:0007669"/>
    <property type="project" value="TreeGrafter"/>
</dbReference>
<evidence type="ECO:0000256" key="1">
    <source>
        <dbReference type="ARBA" id="ARBA00004123"/>
    </source>
</evidence>
<evidence type="ECO:0000256" key="8">
    <source>
        <dbReference type="SAM" id="MobiDB-lite"/>
    </source>
</evidence>
<dbReference type="GO" id="GO:0003723">
    <property type="term" value="F:RNA binding"/>
    <property type="evidence" value="ECO:0007669"/>
    <property type="project" value="UniProtKB-UniRule"/>
</dbReference>
<comment type="subcellular location">
    <subcellularLocation>
        <location evidence="1">Nucleus</location>
    </subcellularLocation>
</comment>
<feature type="region of interest" description="Disordered" evidence="8">
    <location>
        <begin position="631"/>
        <end position="650"/>
    </location>
</feature>
<reference evidence="12" key="1">
    <citation type="submission" date="2016-06" db="UniProtKB">
        <authorList>
            <consortium name="WormBaseParasite"/>
        </authorList>
    </citation>
    <scope>IDENTIFICATION</scope>
</reference>
<evidence type="ECO:0000256" key="4">
    <source>
        <dbReference type="ARBA" id="ARBA00022884"/>
    </source>
</evidence>
<dbReference type="Gene3D" id="3.30.70.330">
    <property type="match status" value="3"/>
</dbReference>
<dbReference type="InterPro" id="IPR000504">
    <property type="entry name" value="RRM_dom"/>
</dbReference>
<evidence type="ECO:0000313" key="10">
    <source>
        <dbReference type="EMBL" id="VDM47384.1"/>
    </source>
</evidence>
<gene>
    <name evidence="10" type="ORF">TCNE_LOCUS16063</name>
</gene>
<dbReference type="GO" id="GO:0071013">
    <property type="term" value="C:catalytic step 2 spliceosome"/>
    <property type="evidence" value="ECO:0007669"/>
    <property type="project" value="TreeGrafter"/>
</dbReference>
<evidence type="ECO:0000256" key="3">
    <source>
        <dbReference type="ARBA" id="ARBA00022664"/>
    </source>
</evidence>
<evidence type="ECO:0000256" key="7">
    <source>
        <dbReference type="PROSITE-ProRule" id="PRU00176"/>
    </source>
</evidence>
<dbReference type="GO" id="GO:0006376">
    <property type="term" value="P:mRNA splice site recognition"/>
    <property type="evidence" value="ECO:0007669"/>
    <property type="project" value="TreeGrafter"/>
</dbReference>
<feature type="compositionally biased region" description="Basic and acidic residues" evidence="8">
    <location>
        <begin position="737"/>
        <end position="747"/>
    </location>
</feature>
<keyword evidence="6" id="KW-0539">Nucleus</keyword>
<dbReference type="CDD" id="cd12370">
    <property type="entry name" value="RRM1_PUF60"/>
    <property type="match status" value="1"/>
</dbReference>
<dbReference type="EMBL" id="UYWY01023299">
    <property type="protein sequence ID" value="VDM47384.1"/>
    <property type="molecule type" value="Genomic_DNA"/>
</dbReference>
<feature type="domain" description="RRM" evidence="9">
    <location>
        <begin position="312"/>
        <end position="393"/>
    </location>
</feature>
<proteinExistence type="inferred from homology"/>
<dbReference type="Pfam" id="PF00076">
    <property type="entry name" value="RRM_1"/>
    <property type="match status" value="3"/>
</dbReference>
<evidence type="ECO:0000256" key="2">
    <source>
        <dbReference type="ARBA" id="ARBA00005987"/>
    </source>
</evidence>
<comment type="similarity">
    <text evidence="2">Belongs to the RRM half pint family.</text>
</comment>
<evidence type="ECO:0000256" key="5">
    <source>
        <dbReference type="ARBA" id="ARBA00023187"/>
    </source>
</evidence>
<keyword evidence="3" id="KW-0507">mRNA processing</keyword>
<feature type="region of interest" description="Disordered" evidence="8">
    <location>
        <begin position="1"/>
        <end position="36"/>
    </location>
</feature>
<dbReference type="SMART" id="SM00361">
    <property type="entry name" value="RRM_1"/>
    <property type="match status" value="3"/>
</dbReference>
<dbReference type="SMART" id="SM00360">
    <property type="entry name" value="RRM"/>
    <property type="match status" value="3"/>
</dbReference>
<feature type="domain" description="RRM" evidence="9">
    <location>
        <begin position="170"/>
        <end position="248"/>
    </location>
</feature>
<dbReference type="Proteomes" id="UP000050794">
    <property type="component" value="Unassembled WGS sequence"/>
</dbReference>
<dbReference type="FunFam" id="3.30.70.330:FF:000382">
    <property type="entry name" value="G-patch domain-containing protein"/>
    <property type="match status" value="1"/>
</dbReference>
<name>A0A183V5P3_TOXCA</name>
<dbReference type="GO" id="GO:0071011">
    <property type="term" value="C:precatalytic spliceosome"/>
    <property type="evidence" value="ECO:0007669"/>
    <property type="project" value="TreeGrafter"/>
</dbReference>
<dbReference type="PROSITE" id="PS50102">
    <property type="entry name" value="RRM"/>
    <property type="match status" value="3"/>
</dbReference>
<feature type="domain" description="RRM" evidence="9">
    <location>
        <begin position="827"/>
        <end position="908"/>
    </location>
</feature>
<dbReference type="GO" id="GO:0000381">
    <property type="term" value="P:regulation of alternative mRNA splicing, via spliceosome"/>
    <property type="evidence" value="ECO:0007669"/>
    <property type="project" value="TreeGrafter"/>
</dbReference>
<sequence>MDENVSIIEMPPAPAESSSAASSVPGSSSTLPPPIQNAYIHETTRNSMWNLVSGLSINGMMASAGAPTTNVQPAVGQPAAAVHLPSEALVAMPVLPQAGTIIVGPGAKKEAQLLGLGLVKLRSKQKDWLTDAKKYAKEQSIKQVLLRQTVAHQQNQQKVAMYAQALSLMARVYIGSISFEVREEMIKNSFSVFGPIKSINMSWDAVTGHHKGFAFLEYEIPEAALLAQESMNGVLMGGRNLKVNVLVTPLVLHTYLNFEVGRPSNMPQAQPIIEMVMQEAKAYHRLSSRMLEALFRIFKRTIRCCRIGNFVCRVYVASVHPDLSESDLKSVFEAFGEVTKCQLARATGPNAGSGHRGFGYIEFSNAASAAEAISGMNMFDLGGQYLRVGRCITPPDALTYIVPTSSINLPTAAAVAAAEVTAKIQAQEVAAAGHSPLHTVASATKVSIWRDFGFRRKRGGVWLQKHGIILKVHVKLSSAPGVSPIPPVGVANVPQVGVATLPPVGIATVPPVGIATVPPAIGAPSYASPGGSPVPAPSSPSVVVYPSTPPQVLNYPPPMPTETPPPPPVSVPAPIPTAAPAQIPVPAVPPATAGRRGFGGFATQAPPVQIVNIPPPQVVAAPSPSLAAIPTPPQTEVSSIPPPPPPTVASTPSLISRIKIGTATKNCSVEPAKFAPLPANVAPVDRKASTSKASSSDVLSIGAGSATVSKRDSMALVLSDSSTPGRRELQKASSSSSKEKSKSDDRSQHKKKKSKKPTHPAPKGPQLNTPQALEAATRAGELNDQMQAAQNANAEDVSLASQEGLEIRGNDARHLLMHKLMRTNRSTVIVLKNMVTIEECDDELEGEIRDECAKYGQVQEVIIAQDPLSRTVKIFVRFADIQEAEVARQALDKRYFAGREISAQSYDQILFDHNDYTG</sequence>
<dbReference type="AlphaFoldDB" id="A0A183V5P3"/>
<feature type="region of interest" description="Disordered" evidence="8">
    <location>
        <begin position="683"/>
        <end position="702"/>
    </location>
</feature>
<reference evidence="10 11" key="2">
    <citation type="submission" date="2018-11" db="EMBL/GenBank/DDBJ databases">
        <authorList>
            <consortium name="Pathogen Informatics"/>
        </authorList>
    </citation>
    <scope>NUCLEOTIDE SEQUENCE [LARGE SCALE GENOMIC DNA]</scope>
</reference>
<protein>
    <submittedName>
        <fullName evidence="12">Poly(U)-binding-splicing factor half pint</fullName>
    </submittedName>
</protein>
<keyword evidence="11" id="KW-1185">Reference proteome</keyword>